<evidence type="ECO:0000313" key="1">
    <source>
        <dbReference type="EMBL" id="RAO75031.1"/>
    </source>
</evidence>
<gene>
    <name evidence="1" type="ORF">CA260_13005</name>
</gene>
<keyword evidence="2" id="KW-1185">Reference proteome</keyword>
<dbReference type="EMBL" id="NFZS01000004">
    <property type="protein sequence ID" value="RAO75031.1"/>
    <property type="molecule type" value="Genomic_DNA"/>
</dbReference>
<dbReference type="AlphaFoldDB" id="A0A328P0W0"/>
<dbReference type="Proteomes" id="UP000248926">
    <property type="component" value="Unassembled WGS sequence"/>
</dbReference>
<name>A0A328P0W0_9GAMM</name>
<comment type="caution">
    <text evidence="1">The sequence shown here is derived from an EMBL/GenBank/DDBJ whole genome shotgun (WGS) entry which is preliminary data.</text>
</comment>
<organism evidence="1 2">
    <name type="scientific">Dyella jiangningensis</name>
    <dbReference type="NCBI Taxonomy" id="1379159"/>
    <lineage>
        <taxon>Bacteria</taxon>
        <taxon>Pseudomonadati</taxon>
        <taxon>Pseudomonadota</taxon>
        <taxon>Gammaproteobacteria</taxon>
        <taxon>Lysobacterales</taxon>
        <taxon>Rhodanobacteraceae</taxon>
        <taxon>Dyella</taxon>
    </lineage>
</organism>
<accession>A0A328P0W0</accession>
<reference evidence="1 2" key="1">
    <citation type="journal article" date="2018" name="Genet. Mol. Biol.">
        <title>The genome sequence of Dyella jiangningensis FCAV SCS01 from a lignocellulose-decomposing microbial consortium metagenome reveals potential for biotechnological applications.</title>
        <authorList>
            <person name="Desiderato J.G."/>
            <person name="Alvarenga D.O."/>
            <person name="Constancio M.T.L."/>
            <person name="Alves L.M.C."/>
            <person name="Varani A.M."/>
        </authorList>
    </citation>
    <scope>NUCLEOTIDE SEQUENCE [LARGE SCALE GENOMIC DNA]</scope>
    <source>
        <strain evidence="1 2">FCAV SCS01</strain>
    </source>
</reference>
<proteinExistence type="predicted"/>
<evidence type="ECO:0000313" key="2">
    <source>
        <dbReference type="Proteomes" id="UP000248926"/>
    </source>
</evidence>
<sequence>MGQVLHGSATTTEAVRRAIQNSQESLRALSRRYVFADGWKWQRPHRAESYGGWAIQPGISRCRGPRGQECESRRTLNVATRSGWRGHALESVWAKVRFRPEADLAE</sequence>
<protein>
    <submittedName>
        <fullName evidence="1">Uncharacterized protein</fullName>
    </submittedName>
</protein>